<evidence type="ECO:0000313" key="1">
    <source>
        <dbReference type="EMBL" id="PIC55323.1"/>
    </source>
</evidence>
<organism evidence="1 2">
    <name type="scientific">Caenorhabditis nigoni</name>
    <dbReference type="NCBI Taxonomy" id="1611254"/>
    <lineage>
        <taxon>Eukaryota</taxon>
        <taxon>Metazoa</taxon>
        <taxon>Ecdysozoa</taxon>
        <taxon>Nematoda</taxon>
        <taxon>Chromadorea</taxon>
        <taxon>Rhabditida</taxon>
        <taxon>Rhabditina</taxon>
        <taxon>Rhabditomorpha</taxon>
        <taxon>Rhabditoidea</taxon>
        <taxon>Rhabditidae</taxon>
        <taxon>Peloderinae</taxon>
        <taxon>Caenorhabditis</taxon>
    </lineage>
</organism>
<dbReference type="Proteomes" id="UP000230233">
    <property type="component" value="Chromosome I"/>
</dbReference>
<protein>
    <submittedName>
        <fullName evidence="1">Uncharacterized protein</fullName>
    </submittedName>
</protein>
<gene>
    <name evidence="1" type="primary">Cni-B0041.8</name>
    <name evidence="1" type="synonym">Cnig_chr_I.g647</name>
    <name evidence="1" type="ORF">B9Z55_000647</name>
</gene>
<dbReference type="EMBL" id="PDUG01000001">
    <property type="protein sequence ID" value="PIC55323.1"/>
    <property type="molecule type" value="Genomic_DNA"/>
</dbReference>
<evidence type="ECO:0000313" key="2">
    <source>
        <dbReference type="Proteomes" id="UP000230233"/>
    </source>
</evidence>
<proteinExistence type="predicted"/>
<keyword evidence="2" id="KW-1185">Reference proteome</keyword>
<sequence>MSEERKFKEVPADFKVDTSRMPLVLKAYRMKNFKVDPQLLKKLDNGESIDDVTNPPSTSSATATAEIITEPPPLKRKALEGGFSRKMKLRVVPDEKCTQCGCRMLRSVDPGRPDGECLLECMRASCLASVDFTSLPAGTVIGNERDAKLPLYYNLDLYYQTAPEPTPPTRKPMSLTSRGLFVEVPGQETMARFLN</sequence>
<accession>A0A2G5VU72</accession>
<dbReference type="OrthoDB" id="5809190at2759"/>
<dbReference type="AlphaFoldDB" id="A0A2G5VU72"/>
<name>A0A2G5VU72_9PELO</name>
<comment type="caution">
    <text evidence="1">The sequence shown here is derived from an EMBL/GenBank/DDBJ whole genome shotgun (WGS) entry which is preliminary data.</text>
</comment>
<reference evidence="2" key="1">
    <citation type="submission" date="2017-10" db="EMBL/GenBank/DDBJ databases">
        <title>Rapid genome shrinkage in a self-fertile nematode reveals novel sperm competition proteins.</title>
        <authorList>
            <person name="Yin D."/>
            <person name="Schwarz E.M."/>
            <person name="Thomas C.G."/>
            <person name="Felde R.L."/>
            <person name="Korf I.F."/>
            <person name="Cutter A.D."/>
            <person name="Schartner C.M."/>
            <person name="Ralston E.J."/>
            <person name="Meyer B.J."/>
            <person name="Haag E.S."/>
        </authorList>
    </citation>
    <scope>NUCLEOTIDE SEQUENCE [LARGE SCALE GENOMIC DNA]</scope>
    <source>
        <strain evidence="2">JU1422</strain>
    </source>
</reference>